<feature type="region of interest" description="Disordered" evidence="1">
    <location>
        <begin position="445"/>
        <end position="478"/>
    </location>
</feature>
<accession>A0A831ZY92</accession>
<dbReference type="GO" id="GO:0004792">
    <property type="term" value="F:thiosulfate-cyanide sulfurtransferase activity"/>
    <property type="evidence" value="ECO:0007669"/>
    <property type="project" value="TreeGrafter"/>
</dbReference>
<dbReference type="InterPro" id="IPR000594">
    <property type="entry name" value="ThiF_NAD_FAD-bd"/>
</dbReference>
<feature type="domain" description="THIF-type NAD/FAD binding fold" evidence="2">
    <location>
        <begin position="210"/>
        <end position="446"/>
    </location>
</feature>
<dbReference type="GO" id="GO:0005737">
    <property type="term" value="C:cytoplasm"/>
    <property type="evidence" value="ECO:0007669"/>
    <property type="project" value="TreeGrafter"/>
</dbReference>
<gene>
    <name evidence="3" type="ORF">ENS06_02810</name>
</gene>
<dbReference type="AlphaFoldDB" id="A0A831ZY92"/>
<reference evidence="3" key="1">
    <citation type="journal article" date="2020" name="mSystems">
        <title>Genome- and Community-Level Interaction Insights into Carbon Utilization and Element Cycling Functions of Hydrothermarchaeota in Hydrothermal Sediment.</title>
        <authorList>
            <person name="Zhou Z."/>
            <person name="Liu Y."/>
            <person name="Xu W."/>
            <person name="Pan J."/>
            <person name="Luo Z.H."/>
            <person name="Li M."/>
        </authorList>
    </citation>
    <scope>NUCLEOTIDE SEQUENCE [LARGE SCALE GENOMIC DNA]</scope>
    <source>
        <strain evidence="3">SpSt-456</strain>
    </source>
</reference>
<evidence type="ECO:0000313" key="3">
    <source>
        <dbReference type="EMBL" id="HFK96238.1"/>
    </source>
</evidence>
<dbReference type="PANTHER" id="PTHR10953:SF102">
    <property type="entry name" value="ADENYLYLTRANSFERASE AND SULFURTRANSFERASE MOCS3"/>
    <property type="match status" value="1"/>
</dbReference>
<keyword evidence="3" id="KW-0808">Transferase</keyword>
<evidence type="ECO:0000256" key="1">
    <source>
        <dbReference type="SAM" id="MobiDB-lite"/>
    </source>
</evidence>
<dbReference type="EMBL" id="DSTK01000011">
    <property type="protein sequence ID" value="HFK96238.1"/>
    <property type="molecule type" value="Genomic_DNA"/>
</dbReference>
<dbReference type="GO" id="GO:0008641">
    <property type="term" value="F:ubiquitin-like modifier activating enzyme activity"/>
    <property type="evidence" value="ECO:0007669"/>
    <property type="project" value="InterPro"/>
</dbReference>
<dbReference type="PANTHER" id="PTHR10953">
    <property type="entry name" value="UBIQUITIN-ACTIVATING ENZYME E1"/>
    <property type="match status" value="1"/>
</dbReference>
<organism evidence="3">
    <name type="scientific">Desulfacinum infernum</name>
    <dbReference type="NCBI Taxonomy" id="35837"/>
    <lineage>
        <taxon>Bacteria</taxon>
        <taxon>Pseudomonadati</taxon>
        <taxon>Thermodesulfobacteriota</taxon>
        <taxon>Syntrophobacteria</taxon>
        <taxon>Syntrophobacterales</taxon>
        <taxon>Syntrophobacteraceae</taxon>
        <taxon>Desulfacinum</taxon>
    </lineage>
</organism>
<protein>
    <submittedName>
        <fullName evidence="3">ThiF family adenylyltransferase</fullName>
    </submittedName>
</protein>
<keyword evidence="3" id="KW-0548">Nucleotidyltransferase</keyword>
<dbReference type="SUPFAM" id="SSF69572">
    <property type="entry name" value="Activating enzymes of the ubiquitin-like proteins"/>
    <property type="match status" value="1"/>
</dbReference>
<sequence length="478" mass="51679">MGKNEGREPHIRHQRQQLIPGWRQDRLSTATVGVVGSGPWPASFFLAAAAALGIRRFVIVCPRLHDPFVAVARQLDPGIEIAHLEGWLTHWSTGALLDGCSVLVDFSQLGLTNKILFNTARQRSTPLVTVRCLTDITRAGFRLLSTEPGKETAAIRTMVSEPSLRAVLWDDPVTAMAAAGLALEEIKRILFEAPQTPTVVEYTRPRPTAVLETLRVAVIGAGALGNFAAPALVLSGCRHITLWDPDRVDVTNLNRQIFFAGQVGAFKAPALAHRLNTFFAAHARGLPQPFDEDTDLSPFDAVLDCVDNFETRLLISRRAQDLEKILISGGTGPDKGQVAAYDPTRGSETPARLFRMEQIVSRRAASSHPEPSGHGFSPGRAGRGALPMGDEAIVPTGRKPQEGRGGSSFPESASCLVQADPSVVMSNMIIGAFMVDALRRLLSGDPPGPLFYESSERDGLRLTVSSPSSPADEKRRPQ</sequence>
<dbReference type="Pfam" id="PF00899">
    <property type="entry name" value="ThiF"/>
    <property type="match status" value="1"/>
</dbReference>
<dbReference type="GO" id="GO:0016779">
    <property type="term" value="F:nucleotidyltransferase activity"/>
    <property type="evidence" value="ECO:0007669"/>
    <property type="project" value="UniProtKB-KW"/>
</dbReference>
<dbReference type="Gene3D" id="3.40.50.720">
    <property type="entry name" value="NAD(P)-binding Rossmann-like Domain"/>
    <property type="match status" value="1"/>
</dbReference>
<name>A0A831ZY92_9BACT</name>
<feature type="region of interest" description="Disordered" evidence="1">
    <location>
        <begin position="361"/>
        <end position="413"/>
    </location>
</feature>
<dbReference type="InterPro" id="IPR035985">
    <property type="entry name" value="Ubiquitin-activating_enz"/>
</dbReference>
<comment type="caution">
    <text evidence="3">The sequence shown here is derived from an EMBL/GenBank/DDBJ whole genome shotgun (WGS) entry which is preliminary data.</text>
</comment>
<proteinExistence type="predicted"/>
<evidence type="ECO:0000259" key="2">
    <source>
        <dbReference type="Pfam" id="PF00899"/>
    </source>
</evidence>
<dbReference type="InterPro" id="IPR045886">
    <property type="entry name" value="ThiF/MoeB/HesA"/>
</dbReference>